<proteinExistence type="predicted"/>
<dbReference type="Proteomes" id="UP000789405">
    <property type="component" value="Unassembled WGS sequence"/>
</dbReference>
<dbReference type="PROSITE" id="PS00028">
    <property type="entry name" value="ZINC_FINGER_C2H2_1"/>
    <property type="match status" value="1"/>
</dbReference>
<feature type="domain" description="C2H2-type" evidence="2">
    <location>
        <begin position="169"/>
        <end position="197"/>
    </location>
</feature>
<dbReference type="GO" id="GO:0008270">
    <property type="term" value="F:zinc ion binding"/>
    <property type="evidence" value="ECO:0007669"/>
    <property type="project" value="UniProtKB-KW"/>
</dbReference>
<evidence type="ECO:0000256" key="1">
    <source>
        <dbReference type="PROSITE-ProRule" id="PRU00042"/>
    </source>
</evidence>
<gene>
    <name evidence="3" type="ORF">DERYTH_LOCUS19701</name>
</gene>
<evidence type="ECO:0000259" key="2">
    <source>
        <dbReference type="PROSITE" id="PS50157"/>
    </source>
</evidence>
<dbReference type="InterPro" id="IPR013087">
    <property type="entry name" value="Znf_C2H2_type"/>
</dbReference>
<feature type="non-terminal residue" evidence="3">
    <location>
        <position position="235"/>
    </location>
</feature>
<evidence type="ECO:0000313" key="4">
    <source>
        <dbReference type="Proteomes" id="UP000789405"/>
    </source>
</evidence>
<keyword evidence="1" id="KW-0479">Metal-binding</keyword>
<keyword evidence="1" id="KW-0863">Zinc-finger</keyword>
<protein>
    <submittedName>
        <fullName evidence="3">6567_t:CDS:1</fullName>
    </submittedName>
</protein>
<comment type="caution">
    <text evidence="3">The sequence shown here is derived from an EMBL/GenBank/DDBJ whole genome shotgun (WGS) entry which is preliminary data.</text>
</comment>
<sequence>MVLTTNPLLSKPKLVEKGNEKWRGIKKKRDDIIQEEIRILLNTPILLQAIGFIKNSSRNSSRPSNLVSTSLSSTISKEYEICPNAAAQKASYEKIKTARNKITEFESLYNIASDTSIRSDLAVRIQEQKDIVGTNDKKIEALKRHAANQAQMMAKKQKQLEEKEMHQRLCCSECGKYFPTLNFVQKHKQSQHSARKSQNSNSAIYEFIYSQPYVLIEPYVSTQIKKNDFEYSLSN</sequence>
<dbReference type="AlphaFoldDB" id="A0A9N9P3L8"/>
<evidence type="ECO:0000313" key="3">
    <source>
        <dbReference type="EMBL" id="CAG8781442.1"/>
    </source>
</evidence>
<accession>A0A9N9P3L8</accession>
<reference evidence="3" key="1">
    <citation type="submission" date="2021-06" db="EMBL/GenBank/DDBJ databases">
        <authorList>
            <person name="Kallberg Y."/>
            <person name="Tangrot J."/>
            <person name="Rosling A."/>
        </authorList>
    </citation>
    <scope>NUCLEOTIDE SEQUENCE</scope>
    <source>
        <strain evidence="3">MA453B</strain>
    </source>
</reference>
<dbReference type="PROSITE" id="PS50157">
    <property type="entry name" value="ZINC_FINGER_C2H2_2"/>
    <property type="match status" value="1"/>
</dbReference>
<name>A0A9N9P3L8_9GLOM</name>
<dbReference type="EMBL" id="CAJVPY010021991">
    <property type="protein sequence ID" value="CAG8781442.1"/>
    <property type="molecule type" value="Genomic_DNA"/>
</dbReference>
<dbReference type="OrthoDB" id="2410764at2759"/>
<organism evidence="3 4">
    <name type="scientific">Dentiscutata erythropus</name>
    <dbReference type="NCBI Taxonomy" id="1348616"/>
    <lineage>
        <taxon>Eukaryota</taxon>
        <taxon>Fungi</taxon>
        <taxon>Fungi incertae sedis</taxon>
        <taxon>Mucoromycota</taxon>
        <taxon>Glomeromycotina</taxon>
        <taxon>Glomeromycetes</taxon>
        <taxon>Diversisporales</taxon>
        <taxon>Gigasporaceae</taxon>
        <taxon>Dentiscutata</taxon>
    </lineage>
</organism>
<keyword evidence="1" id="KW-0862">Zinc</keyword>
<keyword evidence="4" id="KW-1185">Reference proteome</keyword>